<name>A0AAE0L6U3_9CHLO</name>
<organism evidence="1 2">
    <name type="scientific">Cymbomonas tetramitiformis</name>
    <dbReference type="NCBI Taxonomy" id="36881"/>
    <lineage>
        <taxon>Eukaryota</taxon>
        <taxon>Viridiplantae</taxon>
        <taxon>Chlorophyta</taxon>
        <taxon>Pyramimonadophyceae</taxon>
        <taxon>Pyramimonadales</taxon>
        <taxon>Pyramimonadaceae</taxon>
        <taxon>Cymbomonas</taxon>
    </lineage>
</organism>
<proteinExistence type="predicted"/>
<reference evidence="1 2" key="1">
    <citation type="journal article" date="2015" name="Genome Biol. Evol.">
        <title>Comparative Genomics of a Bacterivorous Green Alga Reveals Evolutionary Causalities and Consequences of Phago-Mixotrophic Mode of Nutrition.</title>
        <authorList>
            <person name="Burns J.A."/>
            <person name="Paasch A."/>
            <person name="Narechania A."/>
            <person name="Kim E."/>
        </authorList>
    </citation>
    <scope>NUCLEOTIDE SEQUENCE [LARGE SCALE GENOMIC DNA]</scope>
    <source>
        <strain evidence="1 2">PLY_AMNH</strain>
    </source>
</reference>
<dbReference type="EMBL" id="LGRX02007846">
    <property type="protein sequence ID" value="KAK3274218.1"/>
    <property type="molecule type" value="Genomic_DNA"/>
</dbReference>
<comment type="caution">
    <text evidence="1">The sequence shown here is derived from an EMBL/GenBank/DDBJ whole genome shotgun (WGS) entry which is preliminary data.</text>
</comment>
<evidence type="ECO:0000313" key="2">
    <source>
        <dbReference type="Proteomes" id="UP001190700"/>
    </source>
</evidence>
<accession>A0AAE0L6U3</accession>
<evidence type="ECO:0000313" key="1">
    <source>
        <dbReference type="EMBL" id="KAK3274218.1"/>
    </source>
</evidence>
<dbReference type="AlphaFoldDB" id="A0AAE0L6U3"/>
<sequence>NSERRSLHLTVSGFDIDLIQCLHYHGLDPMAQDAAQAWSSGPCSIRWPRMQRSLGGVGLAQSDGPGCSAGLIEWALLNPMAQDAAQA</sequence>
<gene>
    <name evidence="1" type="ORF">CYMTET_17587</name>
</gene>
<protein>
    <submittedName>
        <fullName evidence="1">Uncharacterized protein</fullName>
    </submittedName>
</protein>
<keyword evidence="2" id="KW-1185">Reference proteome</keyword>
<dbReference type="Proteomes" id="UP001190700">
    <property type="component" value="Unassembled WGS sequence"/>
</dbReference>
<feature type="non-terminal residue" evidence="1">
    <location>
        <position position="1"/>
    </location>
</feature>